<reference evidence="6" key="1">
    <citation type="journal article" date="2020" name="mSystems">
        <title>Genome- and Community-Level Interaction Insights into Carbon Utilization and Element Cycling Functions of Hydrothermarchaeota in Hydrothermal Sediment.</title>
        <authorList>
            <person name="Zhou Z."/>
            <person name="Liu Y."/>
            <person name="Xu W."/>
            <person name="Pan J."/>
            <person name="Luo Z.H."/>
            <person name="Li M."/>
        </authorList>
    </citation>
    <scope>NUCLEOTIDE SEQUENCE [LARGE SCALE GENOMIC DNA]</scope>
    <source>
        <strain evidence="6">SpSt-876</strain>
    </source>
</reference>
<sequence length="1239" mass="138728">MKKPLFLLILLLFGLSQAEPIWHPFKNNEPPTLGKINVPNSDDFKTTITVDIPGFYVTEEVINGVTYHHITLPIENGGTLTEIGSPELPVIARLIAIPNNRDPLIQIVEATEETFTGYNIYPHQPPLPEQADKTQNSEFIKDEKRYRTNAFYPAVFVTAQEPAIIRDYRVLPLIIQPVRFNPATGELVIARHLKIELTYSKVAQKNVKTNFRPQISKTFEPFYRQFILNYDFVAPPQSPIDGSYLIITHDNFYSAVLPLAEWKRLKGWRTKVVKTSEIAPNPTAAQIYNYIHNAYLNWQFAPDYVLLVGDVEYLPCAYGVENAATDHYYTKHEGSDYFSDLLVARISVKNLTEAQTVVNKLVNYESNPFIDSTEWYRKATSIAGYEGTGRFWTVCIRIMQRMLAYGYTQFDTLFQRWGLATPTNITNAVNEGRTWVLYRGHGDVDGWYNVEPPWVNSHVYSLNNRRKLPMVIGPTCESGHYDDPSQDCHAEVWLKVGTPTEEKGGCGYFGASRVSYSGYNDSLAAGTFLGYCDSLLFTFAQSTNYGKLFMYQAYPGGSYTELEFDMFNNFGEPELNIWSAPPQQLTVNHPAVVMIGSFPFSVQVTANGPVANALVCVMSKTDTTIYCVGRTNASGQVDFVVNATTPGDSIFVTVTGRNLYPYRGFAMTTAPNSPYVTFLRYIIDDSAGNNDGIVNPGEAIELPLWVKNWGGLGAESVFGRITTDDTLVIITDSVKSFGNIPANDSAYTGDDGYNFLVDSACLNGHTIRFNLELCDAYDTVWTSSFSVVVGTPVLVYVDKQVYDSLATTPNGRLDPGETVDLVVVLRNIGLGNGYNVSAILHTGDNRLTINDSIGNFGTIPFDSLGNNLLDCFQVTASALIPPETPIPCTLHIFADGGYTTVQPFTIVVGEIRASDPVFDDTLYWAYEDIDTLYSECPVYEWVEINNIGTRLSMSDDYTIQVTLPSTFGPWKFYNQRYTQLSICSNGWIAPGYQTATSYSNRRLPDPTATNPNGMVCANWDDLYPNNTGVGGVYYYHDGANHRFIIEYDSVPYYGATTIMDKFQIIIYDTTLAAYDGHNEIVVNYMTANRFNSNTIGIEDPTNQFGICALFNDTLHRGFGPFRARKAIKYTTDPPYLQGLSNDALTELTTNLLATINPNPFKDLCQIRLQIRQEGKVDLKIYDITGREVCNLIHGSLKPGTYTYYWNGTDNNGKRVANGIYFSKLETPNEKLIKKMILIQ</sequence>
<dbReference type="Pfam" id="PF01364">
    <property type="entry name" value="Peptidase_C25"/>
    <property type="match status" value="1"/>
</dbReference>
<dbReference type="Gene3D" id="2.60.40.3800">
    <property type="match status" value="1"/>
</dbReference>
<feature type="signal peptide" evidence="2">
    <location>
        <begin position="1"/>
        <end position="18"/>
    </location>
</feature>
<dbReference type="Pfam" id="PF08126">
    <property type="entry name" value="Propeptide_C25"/>
    <property type="match status" value="1"/>
</dbReference>
<evidence type="ECO:0000259" key="5">
    <source>
        <dbReference type="Pfam" id="PF13860"/>
    </source>
</evidence>
<protein>
    <submittedName>
        <fullName evidence="6">T9SS type A sorting domain-containing protein</fullName>
    </submittedName>
</protein>
<dbReference type="InterPro" id="IPR012600">
    <property type="entry name" value="Propeptide_C25"/>
</dbReference>
<dbReference type="GO" id="GO:0006508">
    <property type="term" value="P:proteolysis"/>
    <property type="evidence" value="ECO:0007669"/>
    <property type="project" value="InterPro"/>
</dbReference>
<proteinExistence type="predicted"/>
<keyword evidence="1 2" id="KW-0732">Signal</keyword>
<dbReference type="Gene3D" id="2.60.40.10">
    <property type="entry name" value="Immunoglobulins"/>
    <property type="match status" value="1"/>
</dbReference>
<dbReference type="InterPro" id="IPR038490">
    <property type="entry name" value="Gingipain_propep_sf"/>
</dbReference>
<feature type="domain" description="Gingipain propeptide" evidence="4">
    <location>
        <begin position="74"/>
        <end position="206"/>
    </location>
</feature>
<dbReference type="Gene3D" id="3.40.50.1460">
    <property type="match status" value="1"/>
</dbReference>
<dbReference type="InterPro" id="IPR029030">
    <property type="entry name" value="Caspase-like_dom_sf"/>
</dbReference>
<dbReference type="InterPro" id="IPR029031">
    <property type="entry name" value="Gingipain_N_sf"/>
</dbReference>
<evidence type="ECO:0000259" key="4">
    <source>
        <dbReference type="Pfam" id="PF08126"/>
    </source>
</evidence>
<dbReference type="InterPro" id="IPR001769">
    <property type="entry name" value="Gingipain"/>
</dbReference>
<evidence type="ECO:0000256" key="2">
    <source>
        <dbReference type="SAM" id="SignalP"/>
    </source>
</evidence>
<dbReference type="Pfam" id="PF13860">
    <property type="entry name" value="FlgD_ig"/>
    <property type="match status" value="1"/>
</dbReference>
<dbReference type="InterPro" id="IPR025965">
    <property type="entry name" value="FlgD/Vpr_Ig-like"/>
</dbReference>
<dbReference type="InterPro" id="IPR013783">
    <property type="entry name" value="Ig-like_fold"/>
</dbReference>
<dbReference type="InterPro" id="IPR026444">
    <property type="entry name" value="Secre_tail"/>
</dbReference>
<dbReference type="AlphaFoldDB" id="A0A7C6ECZ6"/>
<dbReference type="NCBIfam" id="TIGR04183">
    <property type="entry name" value="Por_Secre_tail"/>
    <property type="match status" value="1"/>
</dbReference>
<gene>
    <name evidence="6" type="ORF">ENW73_05370</name>
</gene>
<evidence type="ECO:0000313" key="6">
    <source>
        <dbReference type="EMBL" id="HHS52279.1"/>
    </source>
</evidence>
<dbReference type="GO" id="GO:0004197">
    <property type="term" value="F:cysteine-type endopeptidase activity"/>
    <property type="evidence" value="ECO:0007669"/>
    <property type="project" value="InterPro"/>
</dbReference>
<comment type="caution">
    <text evidence="6">The sequence shown here is derived from an EMBL/GenBank/DDBJ whole genome shotgun (WGS) entry which is preliminary data.</text>
</comment>
<dbReference type="EMBL" id="DTLI01000137">
    <property type="protein sequence ID" value="HHS52279.1"/>
    <property type="molecule type" value="Genomic_DNA"/>
</dbReference>
<organism evidence="6">
    <name type="scientific">candidate division WOR-3 bacterium</name>
    <dbReference type="NCBI Taxonomy" id="2052148"/>
    <lineage>
        <taxon>Bacteria</taxon>
        <taxon>Bacteria division WOR-3</taxon>
    </lineage>
</organism>
<accession>A0A7C6ECZ6</accession>
<dbReference type="Gene3D" id="2.60.40.4070">
    <property type="match status" value="1"/>
</dbReference>
<dbReference type="SUPFAM" id="SSF52129">
    <property type="entry name" value="Caspase-like"/>
    <property type="match status" value="1"/>
</dbReference>
<name>A0A7C6ECZ6_UNCW3</name>
<feature type="chain" id="PRO_5027639144" evidence="2">
    <location>
        <begin position="19"/>
        <end position="1239"/>
    </location>
</feature>
<evidence type="ECO:0000259" key="3">
    <source>
        <dbReference type="Pfam" id="PF01364"/>
    </source>
</evidence>
<dbReference type="Gene3D" id="3.40.50.10390">
    <property type="entry name" value="Gingipain r, domain 1"/>
    <property type="match status" value="1"/>
</dbReference>
<evidence type="ECO:0000256" key="1">
    <source>
        <dbReference type="ARBA" id="ARBA00022729"/>
    </source>
</evidence>
<feature type="domain" description="Gingipain" evidence="3">
    <location>
        <begin position="244"/>
        <end position="576"/>
    </location>
</feature>
<feature type="domain" description="FlgD/Vpr Ig-like" evidence="5">
    <location>
        <begin position="1174"/>
        <end position="1223"/>
    </location>
</feature>